<dbReference type="GO" id="GO:0004553">
    <property type="term" value="F:hydrolase activity, hydrolyzing O-glycosyl compounds"/>
    <property type="evidence" value="ECO:0007669"/>
    <property type="project" value="UniProtKB-ARBA"/>
</dbReference>
<comment type="caution">
    <text evidence="3">The sequence shown here is derived from an EMBL/GenBank/DDBJ whole genome shotgun (WGS) entry which is preliminary data.</text>
</comment>
<dbReference type="InterPro" id="IPR012341">
    <property type="entry name" value="6hp_glycosidase-like_sf"/>
</dbReference>
<organism evidence="3 4">
    <name type="scientific">Lapillicoccus jejuensis</name>
    <dbReference type="NCBI Taxonomy" id="402171"/>
    <lineage>
        <taxon>Bacteria</taxon>
        <taxon>Bacillati</taxon>
        <taxon>Actinomycetota</taxon>
        <taxon>Actinomycetes</taxon>
        <taxon>Micrococcales</taxon>
        <taxon>Intrasporangiaceae</taxon>
        <taxon>Lapillicoccus</taxon>
    </lineage>
</organism>
<feature type="domain" description="Trehalase-like N-terminal" evidence="2">
    <location>
        <begin position="19"/>
        <end position="93"/>
    </location>
</feature>
<dbReference type="PANTHER" id="PTHR31616:SF0">
    <property type="entry name" value="GLUCAN 1,4-ALPHA-GLUCOSIDASE"/>
    <property type="match status" value="1"/>
</dbReference>
<reference evidence="3 4" key="1">
    <citation type="submission" date="2019-06" db="EMBL/GenBank/DDBJ databases">
        <title>Sequencing the genomes of 1000 actinobacteria strains.</title>
        <authorList>
            <person name="Klenk H.-P."/>
        </authorList>
    </citation>
    <scope>NUCLEOTIDE SEQUENCE [LARGE SCALE GENOMIC DNA]</scope>
    <source>
        <strain evidence="3 4">DSM 18607</strain>
    </source>
</reference>
<accession>A0A542DY19</accession>
<dbReference type="PANTHER" id="PTHR31616">
    <property type="entry name" value="TREHALASE"/>
    <property type="match status" value="1"/>
</dbReference>
<gene>
    <name evidence="3" type="ORF">FB458_0904</name>
</gene>
<evidence type="ECO:0000259" key="2">
    <source>
        <dbReference type="Pfam" id="PF19291"/>
    </source>
</evidence>
<dbReference type="SUPFAM" id="SSF48208">
    <property type="entry name" value="Six-hairpin glycosidases"/>
    <property type="match status" value="1"/>
</dbReference>
<evidence type="ECO:0000313" key="4">
    <source>
        <dbReference type="Proteomes" id="UP000317893"/>
    </source>
</evidence>
<dbReference type="InterPro" id="IPR008928">
    <property type="entry name" value="6-hairpin_glycosidase_sf"/>
</dbReference>
<keyword evidence="4" id="KW-1185">Reference proteome</keyword>
<dbReference type="Proteomes" id="UP000317893">
    <property type="component" value="Unassembled WGS sequence"/>
</dbReference>
<dbReference type="GO" id="GO:0005975">
    <property type="term" value="P:carbohydrate metabolic process"/>
    <property type="evidence" value="ECO:0007669"/>
    <property type="project" value="InterPro"/>
</dbReference>
<dbReference type="InterPro" id="IPR011613">
    <property type="entry name" value="GH15-like"/>
</dbReference>
<proteinExistence type="predicted"/>
<dbReference type="EMBL" id="VFMN01000001">
    <property type="protein sequence ID" value="TQJ07834.1"/>
    <property type="molecule type" value="Genomic_DNA"/>
</dbReference>
<dbReference type="AlphaFoldDB" id="A0A542DY19"/>
<dbReference type="Pfam" id="PF00723">
    <property type="entry name" value="Glyco_hydro_15"/>
    <property type="match status" value="1"/>
</dbReference>
<dbReference type="Pfam" id="PF19291">
    <property type="entry name" value="TREH_N"/>
    <property type="match status" value="1"/>
</dbReference>
<dbReference type="RefSeq" id="WP_246061063.1">
    <property type="nucleotide sequence ID" value="NZ_BAAAPR010000017.1"/>
</dbReference>
<evidence type="ECO:0000259" key="1">
    <source>
        <dbReference type="Pfam" id="PF00723"/>
    </source>
</evidence>
<feature type="domain" description="GH15-like" evidence="1">
    <location>
        <begin position="239"/>
        <end position="594"/>
    </location>
</feature>
<dbReference type="InterPro" id="IPR045582">
    <property type="entry name" value="Trehalase-like_N"/>
</dbReference>
<evidence type="ECO:0000313" key="3">
    <source>
        <dbReference type="EMBL" id="TQJ07834.1"/>
    </source>
</evidence>
<name>A0A542DY19_9MICO</name>
<sequence>MTGLEPVRVVRDDGGEADISSYGVLGDGRTVALLARDGRVDWWPVPRLDSRPAFAALVDPGQGGFVALRPTDPDATSEMRYLDGTNQLVTTFATGSGRVSVLTSLDVGNAGRLPWTELAWRLEGQQGEVELELVVAPGTGLREWSAWADREATGDGPTLLHAGEVVLAVRTSWPVGHQPEDRLVRSRVTVVEGERRVAAVVASNGEPLYLTDLDAIASRIDLTTDRWRQWSRQVRWDGPDRDRVVRSALALKTVIVAETGAIAAAATTSLPERVGGPKNWDYRLAWIRDAAFTIDAMSVCGMQEEVHASVVWLLRAIRAHGPDVHVVYDLDGGLAPDTTEPPVPGYRGSRPVRVGNGATSQTQLGVYGDLFGTVADWVDDGHVLDLRSARELADLADRCADSWRHDDAGIWELQDERPYTSSKMNCWRALDAAARLADAGHLPDRAGRWRREAAAVADWVQEHCWSSVKQAYTFYAGSDDLDASVLLGARFGFDTGERMASTVRAVERELGAGPLVYRYSAVSAEEETFLACAYWLVEALALTGRLDDARDRLGRLGDLVPPTGLMSEMVDARTGQLVGNLPQALSHLAHINAAATVRDLGPTGKDVDPRRRKGCSG</sequence>
<protein>
    <submittedName>
        <fullName evidence="3">GH15 family glucan-1,4-alpha-glucosidase</fullName>
    </submittedName>
</protein>
<dbReference type="Gene3D" id="1.50.10.10">
    <property type="match status" value="1"/>
</dbReference>